<dbReference type="GO" id="GO:0042802">
    <property type="term" value="F:identical protein binding"/>
    <property type="evidence" value="ECO:0007669"/>
    <property type="project" value="Ensembl"/>
</dbReference>
<dbReference type="InterPro" id="IPR036770">
    <property type="entry name" value="Ankyrin_rpt-contain_sf"/>
</dbReference>
<evidence type="ECO:0000256" key="8">
    <source>
        <dbReference type="PROSITE-ProRule" id="PRU00192"/>
    </source>
</evidence>
<dbReference type="GO" id="GO:0002039">
    <property type="term" value="F:p53 binding"/>
    <property type="evidence" value="ECO:0007669"/>
    <property type="project" value="InterPro"/>
</dbReference>
<keyword evidence="3" id="KW-0053">Apoptosis</keyword>
<evidence type="ECO:0000313" key="11">
    <source>
        <dbReference type="Ensembl" id="ENSTGUP00000026020.1"/>
    </source>
</evidence>
<feature type="region of interest" description="Disordered" evidence="9">
    <location>
        <begin position="1"/>
        <end position="87"/>
    </location>
</feature>
<dbReference type="PROSITE" id="PS50088">
    <property type="entry name" value="ANK_REPEAT"/>
    <property type="match status" value="2"/>
</dbReference>
<dbReference type="OMA" id="VERECWV"/>
<dbReference type="SUPFAM" id="SSF48403">
    <property type="entry name" value="Ankyrin repeat"/>
    <property type="match status" value="1"/>
</dbReference>
<dbReference type="AlphaFoldDB" id="A0A674GTR3"/>
<evidence type="ECO:0000256" key="3">
    <source>
        <dbReference type="ARBA" id="ARBA00022703"/>
    </source>
</evidence>
<reference evidence="11" key="1">
    <citation type="submission" date="2025-08" db="UniProtKB">
        <authorList>
            <consortium name="Ensembl"/>
        </authorList>
    </citation>
    <scope>IDENTIFICATION</scope>
</reference>
<dbReference type="Gene3D" id="1.25.40.20">
    <property type="entry name" value="Ankyrin repeat-containing domain"/>
    <property type="match status" value="1"/>
</dbReference>
<dbReference type="InterPro" id="IPR002110">
    <property type="entry name" value="Ankyrin_rpt"/>
</dbReference>
<keyword evidence="6" id="KW-0539">Nucleus</keyword>
<dbReference type="InterPro" id="IPR036028">
    <property type="entry name" value="SH3-like_dom_sf"/>
</dbReference>
<evidence type="ECO:0000313" key="12">
    <source>
        <dbReference type="Proteomes" id="UP000007754"/>
    </source>
</evidence>
<reference evidence="11" key="2">
    <citation type="submission" date="2025-09" db="UniProtKB">
        <authorList>
            <consortium name="Ensembl"/>
        </authorList>
    </citation>
    <scope>IDENTIFICATION</scope>
</reference>
<dbReference type="GO" id="GO:0000122">
    <property type="term" value="P:negative regulation of transcription by RNA polymerase II"/>
    <property type="evidence" value="ECO:0007669"/>
    <property type="project" value="Ensembl"/>
</dbReference>
<dbReference type="SMART" id="SM00248">
    <property type="entry name" value="ANK"/>
    <property type="match status" value="2"/>
</dbReference>
<feature type="compositionally biased region" description="Pro residues" evidence="9">
    <location>
        <begin position="119"/>
        <end position="140"/>
    </location>
</feature>
<dbReference type="PANTHER" id="PTHR24131">
    <property type="entry name" value="APOPTOSIS-STIMULATING OF P53 PROTEIN"/>
    <property type="match status" value="1"/>
</dbReference>
<dbReference type="GO" id="GO:0003215">
    <property type="term" value="P:cardiac right ventricle morphogenesis"/>
    <property type="evidence" value="ECO:0007669"/>
    <property type="project" value="Ensembl"/>
</dbReference>
<dbReference type="GO" id="GO:0035264">
    <property type="term" value="P:multicellular organism growth"/>
    <property type="evidence" value="ECO:0007669"/>
    <property type="project" value="Ensembl"/>
</dbReference>
<feature type="compositionally biased region" description="Basic and acidic residues" evidence="9">
    <location>
        <begin position="47"/>
        <end position="58"/>
    </location>
</feature>
<dbReference type="GO" id="GO:0060048">
    <property type="term" value="P:cardiac muscle contraction"/>
    <property type="evidence" value="ECO:0007669"/>
    <property type="project" value="Ensembl"/>
</dbReference>
<evidence type="ECO:0000256" key="6">
    <source>
        <dbReference type="ARBA" id="ARBA00023242"/>
    </source>
</evidence>
<keyword evidence="2 8" id="KW-0728">SH3 domain</keyword>
<evidence type="ECO:0000256" key="4">
    <source>
        <dbReference type="ARBA" id="ARBA00022737"/>
    </source>
</evidence>
<dbReference type="GO" id="GO:0009791">
    <property type="term" value="P:post-embryonic development"/>
    <property type="evidence" value="ECO:0007669"/>
    <property type="project" value="Ensembl"/>
</dbReference>
<keyword evidence="5 7" id="KW-0040">ANK repeat</keyword>
<dbReference type="PROSITE" id="PS50002">
    <property type="entry name" value="SH3"/>
    <property type="match status" value="1"/>
</dbReference>
<dbReference type="GO" id="GO:0030054">
    <property type="term" value="C:cell junction"/>
    <property type="evidence" value="ECO:0007669"/>
    <property type="project" value="Ensembl"/>
</dbReference>
<dbReference type="GO" id="GO:0003229">
    <property type="term" value="P:ventricular cardiac muscle tissue development"/>
    <property type="evidence" value="ECO:0007669"/>
    <property type="project" value="Ensembl"/>
</dbReference>
<keyword evidence="12" id="KW-1185">Reference proteome</keyword>
<dbReference type="PRINTS" id="PR00452">
    <property type="entry name" value="SH3DOMAIN"/>
</dbReference>
<accession>A0A674GTR3</accession>
<dbReference type="FunFam" id="1.25.40.20:FF:000008">
    <property type="entry name" value="Apoptosis-stimulating of p53 protein 2 isoform 1"/>
    <property type="match status" value="1"/>
</dbReference>
<evidence type="ECO:0000256" key="2">
    <source>
        <dbReference type="ARBA" id="ARBA00022443"/>
    </source>
</evidence>
<dbReference type="GO" id="GO:0005634">
    <property type="term" value="C:nucleus"/>
    <property type="evidence" value="ECO:0007669"/>
    <property type="project" value="UniProtKB-SubCell"/>
</dbReference>
<dbReference type="GO" id="GO:0042981">
    <property type="term" value="P:regulation of apoptotic process"/>
    <property type="evidence" value="ECO:0007669"/>
    <property type="project" value="InterPro"/>
</dbReference>
<feature type="compositionally biased region" description="Low complexity" evidence="9">
    <location>
        <begin position="101"/>
        <end position="118"/>
    </location>
</feature>
<feature type="compositionally biased region" description="Pro residues" evidence="9">
    <location>
        <begin position="1"/>
        <end position="34"/>
    </location>
</feature>
<evidence type="ECO:0000256" key="9">
    <source>
        <dbReference type="SAM" id="MobiDB-lite"/>
    </source>
</evidence>
<dbReference type="GO" id="GO:0048871">
    <property type="term" value="P:multicellular organismal-level homeostasis"/>
    <property type="evidence" value="ECO:0007669"/>
    <property type="project" value="Ensembl"/>
</dbReference>
<dbReference type="Pfam" id="PF14604">
    <property type="entry name" value="SH3_9"/>
    <property type="match status" value="1"/>
</dbReference>
<feature type="region of interest" description="Disordered" evidence="9">
    <location>
        <begin position="101"/>
        <end position="143"/>
    </location>
</feature>
<dbReference type="PROSITE" id="PS50297">
    <property type="entry name" value="ANK_REP_REGION"/>
    <property type="match status" value="2"/>
</dbReference>
<dbReference type="SUPFAM" id="SSF50044">
    <property type="entry name" value="SH3-domain"/>
    <property type="match status" value="1"/>
</dbReference>
<dbReference type="InterPro" id="IPR047163">
    <property type="entry name" value="ASPP1/2"/>
</dbReference>
<dbReference type="Proteomes" id="UP000007754">
    <property type="component" value="Unplaced"/>
</dbReference>
<dbReference type="GO" id="GO:0045171">
    <property type="term" value="C:intercellular bridge"/>
    <property type="evidence" value="ECO:0007669"/>
    <property type="project" value="Ensembl"/>
</dbReference>
<dbReference type="GO" id="GO:0031076">
    <property type="term" value="P:embryonic camera-type eye development"/>
    <property type="evidence" value="ECO:0007669"/>
    <property type="project" value="Ensembl"/>
</dbReference>
<keyword evidence="4" id="KW-0677">Repeat</keyword>
<dbReference type="PANTHER" id="PTHR24131:SF17">
    <property type="entry name" value="RELA-ASSOCIATED INHIBITOR ISOFORM X1"/>
    <property type="match status" value="1"/>
</dbReference>
<evidence type="ECO:0000259" key="10">
    <source>
        <dbReference type="PROSITE" id="PS50002"/>
    </source>
</evidence>
<dbReference type="InParanoid" id="A0A674GTR3"/>
<evidence type="ECO:0000256" key="7">
    <source>
        <dbReference type="PROSITE-ProRule" id="PRU00023"/>
    </source>
</evidence>
<evidence type="ECO:0000256" key="1">
    <source>
        <dbReference type="ARBA" id="ARBA00004123"/>
    </source>
</evidence>
<dbReference type="InterPro" id="IPR001452">
    <property type="entry name" value="SH3_domain"/>
</dbReference>
<comment type="subcellular location">
    <subcellularLocation>
        <location evidence="1">Nucleus</location>
    </subcellularLocation>
</comment>
<proteinExistence type="predicted"/>
<dbReference type="GO" id="GO:0050728">
    <property type="term" value="P:negative regulation of inflammatory response"/>
    <property type="evidence" value="ECO:0007669"/>
    <property type="project" value="Ensembl"/>
</dbReference>
<feature type="repeat" description="ANK" evidence="7">
    <location>
        <begin position="238"/>
        <end position="270"/>
    </location>
</feature>
<feature type="domain" description="SH3" evidence="10">
    <location>
        <begin position="304"/>
        <end position="366"/>
    </location>
</feature>
<feature type="repeat" description="ANK" evidence="7">
    <location>
        <begin position="205"/>
        <end position="237"/>
    </location>
</feature>
<dbReference type="SMART" id="SM00326">
    <property type="entry name" value="SH3"/>
    <property type="match status" value="1"/>
</dbReference>
<dbReference type="Pfam" id="PF12796">
    <property type="entry name" value="Ank_2"/>
    <property type="match status" value="1"/>
</dbReference>
<sequence length="367" mass="38844">APKLPPGLPPGPGPPEGPPELPPEGPPEGPPVRPLSPTRLQPLLPPEARRVPEYREVARVLAEMPRPLKRRGSMEQSPGPAAAPARTRHYRQLIPRLLHRPGAAAAPGDGGAEVALSLSPPPPPPPLPPLPPLPPPPVESSPPVAAAVAELRSALRDPSSPRRRPGARVRLNPLVLLLDAALTGELDVVQQAVAELNDPSQPNDEGITALHNAICGANYGIVEFLIASGANVNSPDSHGWTPLHCAASCNDTGVCVALVRHGAAVFATTASDGSMAVEKCDPYREGYADCCSYLTEVEQGMGVLNSGVVYALWDYSAELGDELSFREGEPVTVLRRQPPEELDWWWGSLYGHEGYVPRNYFGGSCGG</sequence>
<dbReference type="GO" id="GO:0006915">
    <property type="term" value="P:apoptotic process"/>
    <property type="evidence" value="ECO:0007669"/>
    <property type="project" value="UniProtKB-KW"/>
</dbReference>
<evidence type="ECO:0000256" key="5">
    <source>
        <dbReference type="ARBA" id="ARBA00023043"/>
    </source>
</evidence>
<organism evidence="11 12">
    <name type="scientific">Taeniopygia guttata</name>
    <name type="common">Zebra finch</name>
    <name type="synonym">Poephila guttata</name>
    <dbReference type="NCBI Taxonomy" id="59729"/>
    <lineage>
        <taxon>Eukaryota</taxon>
        <taxon>Metazoa</taxon>
        <taxon>Chordata</taxon>
        <taxon>Craniata</taxon>
        <taxon>Vertebrata</taxon>
        <taxon>Euteleostomi</taxon>
        <taxon>Archelosauria</taxon>
        <taxon>Archosauria</taxon>
        <taxon>Dinosauria</taxon>
        <taxon>Saurischia</taxon>
        <taxon>Theropoda</taxon>
        <taxon>Coelurosauria</taxon>
        <taxon>Aves</taxon>
        <taxon>Neognathae</taxon>
        <taxon>Neoaves</taxon>
        <taxon>Telluraves</taxon>
        <taxon>Australaves</taxon>
        <taxon>Passeriformes</taxon>
        <taxon>Passeroidea</taxon>
        <taxon>Estrildidae</taxon>
        <taxon>Estrildinae</taxon>
        <taxon>Taeniopygia</taxon>
    </lineage>
</organism>
<protein>
    <submittedName>
        <fullName evidence="11">Protein phosphatase 1 regulatory subunit 13 like</fullName>
    </submittedName>
</protein>
<dbReference type="GO" id="GO:0005829">
    <property type="term" value="C:cytosol"/>
    <property type="evidence" value="ECO:0007669"/>
    <property type="project" value="Ensembl"/>
</dbReference>
<dbReference type="Ensembl" id="ENSTGUT00000026452.1">
    <property type="protein sequence ID" value="ENSTGUP00000026020.1"/>
    <property type="gene ID" value="ENSTGUG00000029072.1"/>
</dbReference>
<dbReference type="GeneTree" id="ENSGT00940000160551"/>
<name>A0A674GTR3_TAEGU</name>